<dbReference type="PROSITE" id="PS50017">
    <property type="entry name" value="DEATH_DOMAIN"/>
    <property type="match status" value="1"/>
</dbReference>
<dbReference type="InterPro" id="IPR027417">
    <property type="entry name" value="P-loop_NTPase"/>
</dbReference>
<dbReference type="InterPro" id="IPR007111">
    <property type="entry name" value="NACHT_NTPase"/>
</dbReference>
<feature type="domain" description="Death" evidence="4">
    <location>
        <begin position="48"/>
        <end position="130"/>
    </location>
</feature>
<dbReference type="SUPFAM" id="SSF47986">
    <property type="entry name" value="DEATH domain"/>
    <property type="match status" value="1"/>
</dbReference>
<comment type="subcellular location">
    <subcellularLocation>
        <location evidence="1">Cytoplasm</location>
    </subcellularLocation>
</comment>
<dbReference type="CDD" id="cd01670">
    <property type="entry name" value="Death"/>
    <property type="match status" value="1"/>
</dbReference>
<dbReference type="Pfam" id="PF00531">
    <property type="entry name" value="Death"/>
    <property type="match status" value="1"/>
</dbReference>
<gene>
    <name evidence="6" type="primary">LOC105845495</name>
</gene>
<evidence type="ECO:0000313" key="5">
    <source>
        <dbReference type="Proteomes" id="UP001652625"/>
    </source>
</evidence>
<proteinExistence type="predicted"/>
<dbReference type="Pfam" id="PF05729">
    <property type="entry name" value="NACHT"/>
    <property type="match status" value="1"/>
</dbReference>
<keyword evidence="3" id="KW-0677">Repeat</keyword>
<dbReference type="InterPro" id="IPR000488">
    <property type="entry name" value="Death_dom"/>
</dbReference>
<dbReference type="PANTHER" id="PTHR45690">
    <property type="entry name" value="NACHT, LRR AND PYD DOMAINS-CONTAINING PROTEIN 12"/>
    <property type="match status" value="1"/>
</dbReference>
<dbReference type="GeneID" id="105845495"/>
<keyword evidence="2" id="KW-0963">Cytoplasm</keyword>
<evidence type="ECO:0000313" key="6">
    <source>
        <dbReference type="RefSeq" id="XP_065672779.1"/>
    </source>
</evidence>
<organism evidence="5 6">
    <name type="scientific">Hydra vulgaris</name>
    <name type="common">Hydra</name>
    <name type="synonym">Hydra attenuata</name>
    <dbReference type="NCBI Taxonomy" id="6087"/>
    <lineage>
        <taxon>Eukaryota</taxon>
        <taxon>Metazoa</taxon>
        <taxon>Cnidaria</taxon>
        <taxon>Hydrozoa</taxon>
        <taxon>Hydroidolina</taxon>
        <taxon>Anthoathecata</taxon>
        <taxon>Aplanulata</taxon>
        <taxon>Hydridae</taxon>
        <taxon>Hydra</taxon>
    </lineage>
</organism>
<dbReference type="SUPFAM" id="SSF52540">
    <property type="entry name" value="P-loop containing nucleoside triphosphate hydrolases"/>
    <property type="match status" value="1"/>
</dbReference>
<dbReference type="InterPro" id="IPR050637">
    <property type="entry name" value="NLRP_innate_immun_reg"/>
</dbReference>
<keyword evidence="5" id="KW-1185">Reference proteome</keyword>
<dbReference type="PANTHER" id="PTHR45690:SF19">
    <property type="entry name" value="NACHT, LRR AND PYD DOMAINS-CONTAINING PROTEIN 3"/>
    <property type="match status" value="1"/>
</dbReference>
<dbReference type="Gene3D" id="1.10.533.10">
    <property type="entry name" value="Death Domain, Fas"/>
    <property type="match status" value="1"/>
</dbReference>
<sequence>MNLRMRTSTDKLKTIPTRLYILNIFSSKNIRMEQNNSFSKKHENILTSQEFRLKFSNSIGVDWRTLGRWLNIKDNCLDMVDQDNAKTDAKAYSMLTKWIEINNNPTFEELKTALKSMERIDLIKKMDQIAYSLNPPDIASRVYAEKGISEICTALKNYFLVNYKKINEIQPPLRALASVDLIHNFIDLCIVDAVNVQMDSVFNVERKEFFEKQMSYTPIPYSKIFMKEKSLILISGIAGIGKTWLLRKCLLDWSNNLIWKNVELVFYFECRRLNQHQNVPNVNELLNIFFNDIINGFNISNHTVLFIVDGLDEFKYLNELINPSLTCNYPIVNALAEIQKYKHIVAGRVYAIDQYQSISAEHTDKSTIQVMGFNENGINSYVENNVKEEIKELVKATLKESPIAKAMASVPFYLSSMCKIISDSKKVYTNSFLTMTDLYANIFLYFLQKHIIKNNKLIYEIMEDNFNKKYILNICKIAYELFVENKVVFSKEEIRTFISDFDQNDGNLFGFIEKIETNLGCHYQFVHLTIMEFCASLYAYNCLSRKEIMANEKLKSCLSMICGLTNKSQNSLLKFLDNLNPSRFRNWFFKKRVTGCSGNIWILGVMSKQISGHEKLREKNIKLLREYAKTTKNLLSMFSKLNSNTLQHHGDAEPVDEVQSHVAKETQTNLDDEDGVHTDTNEMTQPILILNITASSSMVEPTGDNEKTTTRVNDWFNKPHLNELTTFYKYHPHQPETRHFNSKMVYIRPEDGMQRMFLSFSEEEECLFCSVCLAHGNEKQKPSSFVTGFNSWTHIHQRIVEHESSKRHQECVEAYLHFSANRTILDMVQGQQYSLRKQQVLHRRLIVDRVVSIVSDW</sequence>
<accession>A0ABM4DEE5</accession>
<dbReference type="RefSeq" id="XP_065672779.1">
    <property type="nucleotide sequence ID" value="XM_065816707.1"/>
</dbReference>
<evidence type="ECO:0000259" key="4">
    <source>
        <dbReference type="PROSITE" id="PS50017"/>
    </source>
</evidence>
<evidence type="ECO:0000256" key="3">
    <source>
        <dbReference type="ARBA" id="ARBA00022737"/>
    </source>
</evidence>
<evidence type="ECO:0000256" key="2">
    <source>
        <dbReference type="ARBA" id="ARBA00022490"/>
    </source>
</evidence>
<protein>
    <submittedName>
        <fullName evidence="6">Uncharacterized protein LOC105845495 isoform X2</fullName>
    </submittedName>
</protein>
<reference evidence="6" key="1">
    <citation type="submission" date="2025-08" db="UniProtKB">
        <authorList>
            <consortium name="RefSeq"/>
        </authorList>
    </citation>
    <scope>IDENTIFICATION</scope>
</reference>
<evidence type="ECO:0000256" key="1">
    <source>
        <dbReference type="ARBA" id="ARBA00004496"/>
    </source>
</evidence>
<dbReference type="InterPro" id="IPR011029">
    <property type="entry name" value="DEATH-like_dom_sf"/>
</dbReference>
<dbReference type="Gene3D" id="3.40.50.300">
    <property type="entry name" value="P-loop containing nucleotide triphosphate hydrolases"/>
    <property type="match status" value="1"/>
</dbReference>
<name>A0ABM4DEE5_HYDVU</name>
<dbReference type="Proteomes" id="UP001652625">
    <property type="component" value="Chromosome 13"/>
</dbReference>